<proteinExistence type="predicted"/>
<protein>
    <submittedName>
        <fullName evidence="1">Uncharacterized protein</fullName>
    </submittedName>
</protein>
<name>A0A034WRM1_BACDO</name>
<reference evidence="1" key="1">
    <citation type="journal article" date="2014" name="BMC Genomics">
        <title>Characterizing the developmental transcriptome of the oriental fruit fly, Bactrocera dorsalis (Diptera: Tephritidae) through comparative genomic analysis with Drosophila melanogaster utilizing modENCODE datasets.</title>
        <authorList>
            <person name="Geib S.M."/>
            <person name="Calla B."/>
            <person name="Hall B."/>
            <person name="Hou S."/>
            <person name="Manoukis N.C."/>
        </authorList>
    </citation>
    <scope>NUCLEOTIDE SEQUENCE</scope>
    <source>
        <strain evidence="1">Punador</strain>
    </source>
</reference>
<dbReference type="AlphaFoldDB" id="A0A034WRM1"/>
<sequence>MCANITPNYLFYSLLNPAHLHFPNPDPKRNPKHTNASVYRMTFKGIVECLLDSMRPNFSSSGRLNSCHVHLPISATSSKGGRNTTNTFRQIPSLVYGIGEGQCSTLRMPWGRCCGNSAPNSSIINLRSVE</sequence>
<dbReference type="EMBL" id="GAKP01001955">
    <property type="protein sequence ID" value="JAC56997.1"/>
    <property type="molecule type" value="Transcribed_RNA"/>
</dbReference>
<organism evidence="1">
    <name type="scientific">Bactrocera dorsalis</name>
    <name type="common">Oriental fruit fly</name>
    <name type="synonym">Dacus dorsalis</name>
    <dbReference type="NCBI Taxonomy" id="27457"/>
    <lineage>
        <taxon>Eukaryota</taxon>
        <taxon>Metazoa</taxon>
        <taxon>Ecdysozoa</taxon>
        <taxon>Arthropoda</taxon>
        <taxon>Hexapoda</taxon>
        <taxon>Insecta</taxon>
        <taxon>Pterygota</taxon>
        <taxon>Neoptera</taxon>
        <taxon>Endopterygota</taxon>
        <taxon>Diptera</taxon>
        <taxon>Brachycera</taxon>
        <taxon>Muscomorpha</taxon>
        <taxon>Tephritoidea</taxon>
        <taxon>Tephritidae</taxon>
        <taxon>Bactrocera</taxon>
        <taxon>Bactrocera</taxon>
    </lineage>
</organism>
<accession>A0A034WRM1</accession>
<evidence type="ECO:0000313" key="1">
    <source>
        <dbReference type="EMBL" id="JAC56997.1"/>
    </source>
</evidence>